<feature type="region of interest" description="Disordered" evidence="1">
    <location>
        <begin position="216"/>
        <end position="235"/>
    </location>
</feature>
<organism evidence="2 3">
    <name type="scientific">Microdochium bolleyi</name>
    <dbReference type="NCBI Taxonomy" id="196109"/>
    <lineage>
        <taxon>Eukaryota</taxon>
        <taxon>Fungi</taxon>
        <taxon>Dikarya</taxon>
        <taxon>Ascomycota</taxon>
        <taxon>Pezizomycotina</taxon>
        <taxon>Sordariomycetes</taxon>
        <taxon>Xylariomycetidae</taxon>
        <taxon>Xylariales</taxon>
        <taxon>Microdochiaceae</taxon>
        <taxon>Microdochium</taxon>
    </lineage>
</organism>
<feature type="compositionally biased region" description="Pro residues" evidence="1">
    <location>
        <begin position="263"/>
        <end position="277"/>
    </location>
</feature>
<keyword evidence="3" id="KW-1185">Reference proteome</keyword>
<dbReference type="OrthoDB" id="2342176at2759"/>
<feature type="compositionally biased region" description="Low complexity" evidence="1">
    <location>
        <begin position="389"/>
        <end position="435"/>
    </location>
</feature>
<dbReference type="EMBL" id="KQ964246">
    <property type="protein sequence ID" value="KXJ95620.1"/>
    <property type="molecule type" value="Genomic_DNA"/>
</dbReference>
<feature type="compositionally biased region" description="Low complexity" evidence="1">
    <location>
        <begin position="283"/>
        <end position="300"/>
    </location>
</feature>
<feature type="compositionally biased region" description="Low complexity" evidence="1">
    <location>
        <begin position="310"/>
        <end position="370"/>
    </location>
</feature>
<dbReference type="InParanoid" id="A0A136JEP4"/>
<accession>A0A136JEP4</accession>
<evidence type="ECO:0000313" key="2">
    <source>
        <dbReference type="EMBL" id="KXJ95620.1"/>
    </source>
</evidence>
<evidence type="ECO:0000313" key="3">
    <source>
        <dbReference type="Proteomes" id="UP000070501"/>
    </source>
</evidence>
<proteinExistence type="predicted"/>
<dbReference type="Gene3D" id="2.70.50.70">
    <property type="match status" value="1"/>
</dbReference>
<dbReference type="PANTHER" id="PTHR36182:SF2">
    <property type="entry name" value="LYTIC POLYSACCHARIDE MONOOXYGENASE"/>
    <property type="match status" value="1"/>
</dbReference>
<feature type="compositionally biased region" description="Gly residues" evidence="1">
    <location>
        <begin position="436"/>
        <end position="445"/>
    </location>
</feature>
<reference evidence="3" key="1">
    <citation type="submission" date="2016-02" db="EMBL/GenBank/DDBJ databases">
        <title>Draft genome sequence of Microdochium bolleyi, a fungal endophyte of beachgrass.</title>
        <authorList>
            <consortium name="DOE Joint Genome Institute"/>
            <person name="David A.S."/>
            <person name="May G."/>
            <person name="Haridas S."/>
            <person name="Lim J."/>
            <person name="Wang M."/>
            <person name="Labutti K."/>
            <person name="Lipzen A."/>
            <person name="Barry K."/>
            <person name="Grigoriev I.V."/>
        </authorList>
    </citation>
    <scope>NUCLEOTIDE SEQUENCE [LARGE SCALE GENOMIC DNA]</scope>
    <source>
        <strain evidence="3">J235TASD1</strain>
    </source>
</reference>
<gene>
    <name evidence="2" type="ORF">Micbo1qcDRAFT_217333</name>
</gene>
<dbReference type="PANTHER" id="PTHR36182">
    <property type="entry name" value="PROTEIN, PUTATIVE (AFU_ORTHOLOGUE AFUA_6G10930)-RELATED"/>
    <property type="match status" value="1"/>
</dbReference>
<name>A0A136JEP4_9PEZI</name>
<evidence type="ECO:0008006" key="4">
    <source>
        <dbReference type="Google" id="ProtNLM"/>
    </source>
</evidence>
<dbReference type="AlphaFoldDB" id="A0A136JEP4"/>
<evidence type="ECO:0000256" key="1">
    <source>
        <dbReference type="SAM" id="MobiDB-lite"/>
    </source>
</evidence>
<protein>
    <recommendedName>
        <fullName evidence="4">Lytic polysaccharide monooxygenase</fullName>
    </recommendedName>
</protein>
<dbReference type="Proteomes" id="UP000070501">
    <property type="component" value="Unassembled WGS sequence"/>
</dbReference>
<feature type="region of interest" description="Disordered" evidence="1">
    <location>
        <begin position="253"/>
        <end position="450"/>
    </location>
</feature>
<sequence length="463" mass="46468">MRYNIPRTLTAMLAIATEAHAHLTMVNPKPFRPKEDNLDRDPLRRGQFPCRPEGDIAAWYDRSNASANTMAVGETQTLSFSGSAIHGGGSCQLALTTDLQPTVSSSWLVILSIEGGCPVKSGDGSPSTYDFKIPEGIVPGEYVFAWTWISRLAGQREYYMNCAPLTVTAGTGGGSGGGASGAAASPGPIQARQAASPFPELFVANLADVNDCRTGESADVEFPNPGPNRIRPNPNSVFLPVTGSDLTKCTPKVAAKPSGMVPSPAPVPSSVPIPPPAGGTFVTTSSPATSSSPTAATSSTRVNGDGDDYSTATDASSSTAAAPAEVSSSSSSPSSSFTLGSTFITEPPSSTSAAATPTATAAPSASASAPDYPGLTSSAGGMDPTVVLPSAPCSTTQPAATSAPPTTTRTTFLTVTKPSSSSSSSSYSAAPSASGVVGGGSGGALLTGPCTPEGMYNCDGASF</sequence>